<feature type="non-terminal residue" evidence="2">
    <location>
        <position position="90"/>
    </location>
</feature>
<evidence type="ECO:0000313" key="3">
    <source>
        <dbReference type="Proteomes" id="UP000054477"/>
    </source>
</evidence>
<feature type="compositionally biased region" description="Low complexity" evidence="1">
    <location>
        <begin position="34"/>
        <end position="54"/>
    </location>
</feature>
<feature type="region of interest" description="Disordered" evidence="1">
    <location>
        <begin position="21"/>
        <end position="64"/>
    </location>
</feature>
<gene>
    <name evidence="2" type="ORF">K443DRAFT_682681</name>
</gene>
<name>A0A0C9WUI7_9AGAR</name>
<evidence type="ECO:0000313" key="2">
    <source>
        <dbReference type="EMBL" id="KIJ95905.1"/>
    </source>
</evidence>
<evidence type="ECO:0000256" key="1">
    <source>
        <dbReference type="SAM" id="MobiDB-lite"/>
    </source>
</evidence>
<sequence>MNPHIYDGYPRCDHEHHLYANPNTNPHANSDASPNVTVNQTRTPPNTRTATTTTSMKRAMTRAPACQPDSLTTYTMAHYQRGDVEDLVLG</sequence>
<reference evidence="2 3" key="1">
    <citation type="submission" date="2014-04" db="EMBL/GenBank/DDBJ databases">
        <authorList>
            <consortium name="DOE Joint Genome Institute"/>
            <person name="Kuo A."/>
            <person name="Kohler A."/>
            <person name="Nagy L.G."/>
            <person name="Floudas D."/>
            <person name="Copeland A."/>
            <person name="Barry K.W."/>
            <person name="Cichocki N."/>
            <person name="Veneault-Fourrey C."/>
            <person name="LaButti K."/>
            <person name="Lindquist E.A."/>
            <person name="Lipzen A."/>
            <person name="Lundell T."/>
            <person name="Morin E."/>
            <person name="Murat C."/>
            <person name="Sun H."/>
            <person name="Tunlid A."/>
            <person name="Henrissat B."/>
            <person name="Grigoriev I.V."/>
            <person name="Hibbett D.S."/>
            <person name="Martin F."/>
            <person name="Nordberg H.P."/>
            <person name="Cantor M.N."/>
            <person name="Hua S.X."/>
        </authorList>
    </citation>
    <scope>NUCLEOTIDE SEQUENCE [LARGE SCALE GENOMIC DNA]</scope>
    <source>
        <strain evidence="2 3">LaAM-08-1</strain>
    </source>
</reference>
<keyword evidence="3" id="KW-1185">Reference proteome</keyword>
<accession>A0A0C9WUI7</accession>
<dbReference type="Proteomes" id="UP000054477">
    <property type="component" value="Unassembled WGS sequence"/>
</dbReference>
<feature type="compositionally biased region" description="Polar residues" evidence="1">
    <location>
        <begin position="21"/>
        <end position="33"/>
    </location>
</feature>
<organism evidence="2 3">
    <name type="scientific">Laccaria amethystina LaAM-08-1</name>
    <dbReference type="NCBI Taxonomy" id="1095629"/>
    <lineage>
        <taxon>Eukaryota</taxon>
        <taxon>Fungi</taxon>
        <taxon>Dikarya</taxon>
        <taxon>Basidiomycota</taxon>
        <taxon>Agaricomycotina</taxon>
        <taxon>Agaricomycetes</taxon>
        <taxon>Agaricomycetidae</taxon>
        <taxon>Agaricales</taxon>
        <taxon>Agaricineae</taxon>
        <taxon>Hydnangiaceae</taxon>
        <taxon>Laccaria</taxon>
    </lineage>
</organism>
<dbReference type="HOGENOM" id="CLU_2446647_0_0_1"/>
<protein>
    <submittedName>
        <fullName evidence="2">Uncharacterized protein</fullName>
    </submittedName>
</protein>
<reference evidence="3" key="2">
    <citation type="submission" date="2015-01" db="EMBL/GenBank/DDBJ databases">
        <title>Evolutionary Origins and Diversification of the Mycorrhizal Mutualists.</title>
        <authorList>
            <consortium name="DOE Joint Genome Institute"/>
            <consortium name="Mycorrhizal Genomics Consortium"/>
            <person name="Kohler A."/>
            <person name="Kuo A."/>
            <person name="Nagy L.G."/>
            <person name="Floudas D."/>
            <person name="Copeland A."/>
            <person name="Barry K.W."/>
            <person name="Cichocki N."/>
            <person name="Veneault-Fourrey C."/>
            <person name="LaButti K."/>
            <person name="Lindquist E.A."/>
            <person name="Lipzen A."/>
            <person name="Lundell T."/>
            <person name="Morin E."/>
            <person name="Murat C."/>
            <person name="Riley R."/>
            <person name="Ohm R."/>
            <person name="Sun H."/>
            <person name="Tunlid A."/>
            <person name="Henrissat B."/>
            <person name="Grigoriev I.V."/>
            <person name="Hibbett D.S."/>
            <person name="Martin F."/>
        </authorList>
    </citation>
    <scope>NUCLEOTIDE SEQUENCE [LARGE SCALE GENOMIC DNA]</scope>
    <source>
        <strain evidence="3">LaAM-08-1</strain>
    </source>
</reference>
<dbReference type="AlphaFoldDB" id="A0A0C9WUI7"/>
<proteinExistence type="predicted"/>
<dbReference type="EMBL" id="KN838739">
    <property type="protein sequence ID" value="KIJ95905.1"/>
    <property type="molecule type" value="Genomic_DNA"/>
</dbReference>